<protein>
    <submittedName>
        <fullName evidence="2">NAD-dependent epimerase/dehydratase family protein</fullName>
    </submittedName>
</protein>
<dbReference type="SUPFAM" id="SSF51735">
    <property type="entry name" value="NAD(P)-binding Rossmann-fold domains"/>
    <property type="match status" value="1"/>
</dbReference>
<dbReference type="InterPro" id="IPR016040">
    <property type="entry name" value="NAD(P)-bd_dom"/>
</dbReference>
<dbReference type="Proteomes" id="UP001595378">
    <property type="component" value="Unassembled WGS sequence"/>
</dbReference>
<dbReference type="PANTHER" id="PTHR48079:SF6">
    <property type="entry name" value="NAD(P)-BINDING DOMAIN-CONTAINING PROTEIN-RELATED"/>
    <property type="match status" value="1"/>
</dbReference>
<dbReference type="InterPro" id="IPR051783">
    <property type="entry name" value="NAD(P)-dependent_oxidoreduct"/>
</dbReference>
<dbReference type="Gene3D" id="3.40.50.720">
    <property type="entry name" value="NAD(P)-binding Rossmann-like Domain"/>
    <property type="match status" value="1"/>
</dbReference>
<dbReference type="RefSeq" id="WP_336918303.1">
    <property type="nucleotide sequence ID" value="NZ_JBANRN010000004.1"/>
</dbReference>
<feature type="domain" description="NAD(P)-binding" evidence="1">
    <location>
        <begin position="11"/>
        <end position="193"/>
    </location>
</feature>
<gene>
    <name evidence="2" type="ORF">ACFODK_14440</name>
</gene>
<comment type="caution">
    <text evidence="2">The sequence shown here is derived from an EMBL/GenBank/DDBJ whole genome shotgun (WGS) entry which is preliminary data.</text>
</comment>
<dbReference type="InterPro" id="IPR036291">
    <property type="entry name" value="NAD(P)-bd_dom_sf"/>
</dbReference>
<dbReference type="Pfam" id="PF13460">
    <property type="entry name" value="NAD_binding_10"/>
    <property type="match status" value="1"/>
</dbReference>
<accession>A0ABV7EJV4</accession>
<keyword evidence="3" id="KW-1185">Reference proteome</keyword>
<proteinExistence type="predicted"/>
<sequence length="313" mass="33287">MTTGRPIALTGGTGFVGQAVLDEAARRGLRVKALARRAMPPREGVEWVRGDLHDAAALADLVTGARGVLHIAGVVNAPDKAGFHAGNVAGTANMLRAAKSLGSGRFVAVSSLAAREPHLSEYGKSKRAAEELIHASGLDWTLIRPPAIYGPRDTEMFELFRAARLGVVPMPPAGRASVIHVNDLARLLLDALGDEQEWQGAVFEPDDARPGGWPHGELAQAIGNAVGRRVWAPAIPAALLKAGARIDRLMRGDKARLTPDRASYMIHPDWVADPARAVPVHLWQPRIATPDGLAQTARWYAQEGWFGGGGPGI</sequence>
<name>A0ABV7EJV4_9SPHN</name>
<dbReference type="EMBL" id="JBHRSU010000037">
    <property type="protein sequence ID" value="MFC3102085.1"/>
    <property type="molecule type" value="Genomic_DNA"/>
</dbReference>
<organism evidence="2 3">
    <name type="scientific">Alteraurantiacibacter lauratis</name>
    <dbReference type="NCBI Taxonomy" id="2054627"/>
    <lineage>
        <taxon>Bacteria</taxon>
        <taxon>Pseudomonadati</taxon>
        <taxon>Pseudomonadota</taxon>
        <taxon>Alphaproteobacteria</taxon>
        <taxon>Sphingomonadales</taxon>
        <taxon>Erythrobacteraceae</taxon>
        <taxon>Alteraurantiacibacter</taxon>
    </lineage>
</organism>
<dbReference type="PANTHER" id="PTHR48079">
    <property type="entry name" value="PROTEIN YEEZ"/>
    <property type="match status" value="1"/>
</dbReference>
<reference evidence="3" key="1">
    <citation type="journal article" date="2019" name="Int. J. Syst. Evol. Microbiol.">
        <title>The Global Catalogue of Microorganisms (GCM) 10K type strain sequencing project: providing services to taxonomists for standard genome sequencing and annotation.</title>
        <authorList>
            <consortium name="The Broad Institute Genomics Platform"/>
            <consortium name="The Broad Institute Genome Sequencing Center for Infectious Disease"/>
            <person name="Wu L."/>
            <person name="Ma J."/>
        </authorList>
    </citation>
    <scope>NUCLEOTIDE SEQUENCE [LARGE SCALE GENOMIC DNA]</scope>
    <source>
        <strain evidence="3">KCTC 52606</strain>
    </source>
</reference>
<evidence type="ECO:0000259" key="1">
    <source>
        <dbReference type="Pfam" id="PF13460"/>
    </source>
</evidence>
<evidence type="ECO:0000313" key="2">
    <source>
        <dbReference type="EMBL" id="MFC3102085.1"/>
    </source>
</evidence>
<evidence type="ECO:0000313" key="3">
    <source>
        <dbReference type="Proteomes" id="UP001595378"/>
    </source>
</evidence>